<keyword evidence="3 4" id="KW-0520">NAD</keyword>
<dbReference type="GO" id="GO:0050112">
    <property type="term" value="F:inositol 2-dehydrogenase (NAD+) activity"/>
    <property type="evidence" value="ECO:0007669"/>
    <property type="project" value="UniProtKB-UniRule"/>
</dbReference>
<evidence type="ECO:0000256" key="1">
    <source>
        <dbReference type="ARBA" id="ARBA00010928"/>
    </source>
</evidence>
<dbReference type="GO" id="GO:0019310">
    <property type="term" value="P:inositol catabolic process"/>
    <property type="evidence" value="ECO:0007669"/>
    <property type="project" value="UniProtKB-UniRule"/>
</dbReference>
<dbReference type="PANTHER" id="PTHR43593:SF1">
    <property type="entry name" value="INOSITOL 2-DEHYDROGENASE"/>
    <property type="match status" value="1"/>
</dbReference>
<sequence length="341" mass="38195">MTLKAGIVGIGFIGVDHLKRLANSISGVEVVAVCDNVPGKAQKALDDLDLKLKDYDHFQKLIDDPEVEVVVITASNEAHADIAVAALEADKYVFCEKPLALNADDCQRVMEAEQKTGKKMLQVGFMRRYDAGYKRLKEVVDNGEIGEPLMLHCRHYNQSQVADYKTARAIYETLIHEIDVLHWLLDDDYEQVKVYFPRQSSLVKSDDGRLKDPQVIVMETTKGINIVVEVFVNCQYGYDINCDITGETGLAQLPNPASVSIRKDAKNSTDILVDWKERFEEAYDVEFQDFFDRLNNNEDPTGPTSWDGYLAAITADACVKSQVSGKTELVKGAKKPEFYNA</sequence>
<dbReference type="RefSeq" id="WP_275468223.1">
    <property type="nucleotide sequence ID" value="NZ_CP110232.1"/>
</dbReference>
<comment type="pathway">
    <text evidence="4">Polyol metabolism; myo-inositol degradation into acetyl-CoA; acetyl-CoA from myo-inositol: step 1/7.</text>
</comment>
<protein>
    <recommendedName>
        <fullName evidence="4">Inositol 2-dehydrogenase/D-chiro-inositol 3-dehydrogenase</fullName>
        <ecNumber evidence="4">1.1.1.18</ecNumber>
        <ecNumber evidence="4">1.1.1.369</ecNumber>
    </recommendedName>
    <alternativeName>
        <fullName evidence="4">Myo-inositol 2-dehydrogenase/D-chiro-inositol 3-dehydrogenase</fullName>
        <shortName evidence="4">MI 2-dehydrogenase/DCI 3-dehydrogenase</shortName>
    </alternativeName>
</protein>
<accession>A0AAF0I615</accession>
<evidence type="ECO:0000256" key="3">
    <source>
        <dbReference type="ARBA" id="ARBA00023027"/>
    </source>
</evidence>
<dbReference type="EMBL" id="CP110232">
    <property type="protein sequence ID" value="WEG72420.1"/>
    <property type="molecule type" value="Genomic_DNA"/>
</dbReference>
<dbReference type="InterPro" id="IPR004104">
    <property type="entry name" value="Gfo/Idh/MocA-like_OxRdtase_C"/>
</dbReference>
<dbReference type="AlphaFoldDB" id="A0AAF0I615"/>
<comment type="catalytic activity">
    <reaction evidence="4">
        <text>myo-inositol + NAD(+) = scyllo-inosose + NADH + H(+)</text>
        <dbReference type="Rhea" id="RHEA:16949"/>
        <dbReference type="ChEBI" id="CHEBI:15378"/>
        <dbReference type="ChEBI" id="CHEBI:17268"/>
        <dbReference type="ChEBI" id="CHEBI:17811"/>
        <dbReference type="ChEBI" id="CHEBI:57540"/>
        <dbReference type="ChEBI" id="CHEBI:57945"/>
        <dbReference type="EC" id="1.1.1.18"/>
    </reaction>
</comment>
<evidence type="ECO:0000259" key="6">
    <source>
        <dbReference type="Pfam" id="PF02894"/>
    </source>
</evidence>
<dbReference type="Gene3D" id="3.30.360.10">
    <property type="entry name" value="Dihydrodipicolinate Reductase, domain 2"/>
    <property type="match status" value="1"/>
</dbReference>
<keyword evidence="2 4" id="KW-0560">Oxidoreductase</keyword>
<dbReference type="Proteomes" id="UP001179647">
    <property type="component" value="Chromosome"/>
</dbReference>
<dbReference type="InterPro" id="IPR036291">
    <property type="entry name" value="NAD(P)-bd_dom_sf"/>
</dbReference>
<dbReference type="Pfam" id="PF02894">
    <property type="entry name" value="GFO_IDH_MocA_C"/>
    <property type="match status" value="1"/>
</dbReference>
<dbReference type="EC" id="1.1.1.18" evidence="4"/>
<dbReference type="PANTHER" id="PTHR43593">
    <property type="match status" value="1"/>
</dbReference>
<comment type="catalytic activity">
    <reaction evidence="4">
        <text>1D-chiro-inositol + NAD(+) = scyllo-inosine + NADH + H(+)</text>
        <dbReference type="Rhea" id="RHEA:25832"/>
        <dbReference type="ChEBI" id="CHEBI:15378"/>
        <dbReference type="ChEBI" id="CHEBI:27372"/>
        <dbReference type="ChEBI" id="CHEBI:50920"/>
        <dbReference type="ChEBI" id="CHEBI:57540"/>
        <dbReference type="ChEBI" id="CHEBI:57945"/>
        <dbReference type="EC" id="1.1.1.369"/>
    </reaction>
</comment>
<feature type="domain" description="Gfo/Idh/MocA-like oxidoreductase C-terminal" evidence="6">
    <location>
        <begin position="137"/>
        <end position="326"/>
    </location>
</feature>
<dbReference type="GO" id="GO:0000166">
    <property type="term" value="F:nucleotide binding"/>
    <property type="evidence" value="ECO:0007669"/>
    <property type="project" value="InterPro"/>
</dbReference>
<dbReference type="InterPro" id="IPR050424">
    <property type="entry name" value="Gfo-Idh-MocA_inositol_DH"/>
</dbReference>
<evidence type="ECO:0000313" key="8">
    <source>
        <dbReference type="Proteomes" id="UP001179647"/>
    </source>
</evidence>
<gene>
    <name evidence="4" type="primary">iolG</name>
    <name evidence="7" type="ORF">OL234_05390</name>
</gene>
<evidence type="ECO:0000313" key="7">
    <source>
        <dbReference type="EMBL" id="WEG72420.1"/>
    </source>
</evidence>
<dbReference type="InterPro" id="IPR000683">
    <property type="entry name" value="Gfo/Idh/MocA-like_OxRdtase_N"/>
</dbReference>
<dbReference type="EC" id="1.1.1.369" evidence="4"/>
<evidence type="ECO:0000256" key="4">
    <source>
        <dbReference type="HAMAP-Rule" id="MF_01671"/>
    </source>
</evidence>
<feature type="domain" description="Gfo/Idh/MocA-like oxidoreductase N-terminal" evidence="5">
    <location>
        <begin position="4"/>
        <end position="125"/>
    </location>
</feature>
<dbReference type="SUPFAM" id="SSF55347">
    <property type="entry name" value="Glyceraldehyde-3-phosphate dehydrogenase-like, C-terminal domain"/>
    <property type="match status" value="1"/>
</dbReference>
<comment type="function">
    <text evidence="4">Involved in the oxidation of myo-inositol (MI) and D-chiro-inositol (DCI) to 2-keto-myo-inositol (2KMI or 2-inosose) and 1-keto-D-chiro-inositol (1KDCI), respectively.</text>
</comment>
<comment type="subunit">
    <text evidence="4">Homotetramer.</text>
</comment>
<evidence type="ECO:0000256" key="2">
    <source>
        <dbReference type="ARBA" id="ARBA00023002"/>
    </source>
</evidence>
<evidence type="ECO:0000259" key="5">
    <source>
        <dbReference type="Pfam" id="PF01408"/>
    </source>
</evidence>
<keyword evidence="8" id="KW-1185">Reference proteome</keyword>
<name>A0AAF0I615_9ENTE</name>
<proteinExistence type="inferred from homology"/>
<reference evidence="7" key="1">
    <citation type="submission" date="2022-10" db="EMBL/GenBank/DDBJ databases">
        <title>Vagococcus sp. isolated from poultry meat.</title>
        <authorList>
            <person name="Johansson P."/>
            <person name="Bjorkroth J."/>
        </authorList>
    </citation>
    <scope>NUCLEOTIDE SEQUENCE</scope>
    <source>
        <strain evidence="7">STAA11</strain>
    </source>
</reference>
<comment type="similarity">
    <text evidence="1 4">Belongs to the Gfo/Idh/MocA family.</text>
</comment>
<dbReference type="KEGG" id="vie:OL234_05390"/>
<dbReference type="HAMAP" id="MF_01671">
    <property type="entry name" value="IolG"/>
    <property type="match status" value="1"/>
</dbReference>
<dbReference type="Gene3D" id="3.40.50.720">
    <property type="entry name" value="NAD(P)-binding Rossmann-like Domain"/>
    <property type="match status" value="1"/>
</dbReference>
<organism evidence="7 8">
    <name type="scientific">Vagococcus intermedius</name>
    <dbReference type="NCBI Taxonomy" id="2991418"/>
    <lineage>
        <taxon>Bacteria</taxon>
        <taxon>Bacillati</taxon>
        <taxon>Bacillota</taxon>
        <taxon>Bacilli</taxon>
        <taxon>Lactobacillales</taxon>
        <taxon>Enterococcaceae</taxon>
        <taxon>Vagococcus</taxon>
    </lineage>
</organism>
<dbReference type="Pfam" id="PF01408">
    <property type="entry name" value="GFO_IDH_MocA"/>
    <property type="match status" value="1"/>
</dbReference>
<dbReference type="InterPro" id="IPR023794">
    <property type="entry name" value="MI/DCI_dehydrogenase"/>
</dbReference>
<dbReference type="SUPFAM" id="SSF51735">
    <property type="entry name" value="NAD(P)-binding Rossmann-fold domains"/>
    <property type="match status" value="1"/>
</dbReference>